<feature type="transmembrane region" description="Helical" evidence="1">
    <location>
        <begin position="124"/>
        <end position="141"/>
    </location>
</feature>
<dbReference type="InterPro" id="IPR037185">
    <property type="entry name" value="EmrE-like"/>
</dbReference>
<feature type="transmembrane region" description="Helical" evidence="1">
    <location>
        <begin position="216"/>
        <end position="239"/>
    </location>
</feature>
<name>A0A3B0SB47_9ZZZZ</name>
<feature type="transmembrane region" description="Helical" evidence="1">
    <location>
        <begin position="270"/>
        <end position="289"/>
    </location>
</feature>
<evidence type="ECO:0000256" key="1">
    <source>
        <dbReference type="SAM" id="Phobius"/>
    </source>
</evidence>
<feature type="transmembrane region" description="Helical" evidence="1">
    <location>
        <begin position="182"/>
        <end position="201"/>
    </location>
</feature>
<feature type="domain" description="EamA" evidence="2">
    <location>
        <begin position="15"/>
        <end position="138"/>
    </location>
</feature>
<evidence type="ECO:0000259" key="2">
    <source>
        <dbReference type="Pfam" id="PF00892"/>
    </source>
</evidence>
<feature type="transmembrane region" description="Helical" evidence="1">
    <location>
        <begin position="7"/>
        <end position="26"/>
    </location>
</feature>
<feature type="transmembrane region" description="Helical" evidence="1">
    <location>
        <begin position="246"/>
        <end position="264"/>
    </location>
</feature>
<keyword evidence="1" id="KW-1133">Transmembrane helix</keyword>
<organism evidence="3">
    <name type="scientific">hydrothermal vent metagenome</name>
    <dbReference type="NCBI Taxonomy" id="652676"/>
    <lineage>
        <taxon>unclassified sequences</taxon>
        <taxon>metagenomes</taxon>
        <taxon>ecological metagenomes</taxon>
    </lineage>
</organism>
<dbReference type="AlphaFoldDB" id="A0A3B0SB47"/>
<dbReference type="SUPFAM" id="SSF103481">
    <property type="entry name" value="Multidrug resistance efflux transporter EmrE"/>
    <property type="match status" value="2"/>
</dbReference>
<keyword evidence="1" id="KW-0472">Membrane</keyword>
<keyword evidence="1" id="KW-0812">Transmembrane</keyword>
<evidence type="ECO:0000313" key="3">
    <source>
        <dbReference type="EMBL" id="VAV99981.1"/>
    </source>
</evidence>
<accession>A0A3B0SB47</accession>
<dbReference type="InterPro" id="IPR000620">
    <property type="entry name" value="EamA_dom"/>
</dbReference>
<dbReference type="EMBL" id="UOEF01000294">
    <property type="protein sequence ID" value="VAV99981.1"/>
    <property type="molecule type" value="Genomic_DNA"/>
</dbReference>
<feature type="transmembrane region" description="Helical" evidence="1">
    <location>
        <begin position="96"/>
        <end position="115"/>
    </location>
</feature>
<reference evidence="3" key="1">
    <citation type="submission" date="2018-06" db="EMBL/GenBank/DDBJ databases">
        <authorList>
            <person name="Zhirakovskaya E."/>
        </authorList>
    </citation>
    <scope>NUCLEOTIDE SEQUENCE</scope>
</reference>
<protein>
    <recommendedName>
        <fullName evidence="2">EamA domain-containing protein</fullName>
    </recommendedName>
</protein>
<feature type="transmembrane region" description="Helical" evidence="1">
    <location>
        <begin position="70"/>
        <end position="90"/>
    </location>
</feature>
<dbReference type="GO" id="GO:0016020">
    <property type="term" value="C:membrane"/>
    <property type="evidence" value="ECO:0007669"/>
    <property type="project" value="InterPro"/>
</dbReference>
<dbReference type="Pfam" id="PF00892">
    <property type="entry name" value="EamA"/>
    <property type="match status" value="1"/>
</dbReference>
<feature type="transmembrane region" description="Helical" evidence="1">
    <location>
        <begin position="153"/>
        <end position="170"/>
    </location>
</feature>
<sequence length="294" mass="30848">MTGRHLLLPSLGVGLAGLIFGVFWIPTRYLEANGFGGGLASLFIFGVAAVALLPVAPLRWRSLAINWRPILLGGVFTGLGFALYANALLLTDVVRTLLLFYLTPVWGTIFGVLMLKERLTGNRIAALLLGLSGSLVILGFEQGLPLPHNLGDWMALGGGLAWAYGCLELARAKSTWVWEATLSMTVGATVSSALIIALLTLDGPLPPPPAWDPKVFAAGLIFAIAVNLPALVLTMWGAGLLSPGRVGILLCGEIAFGIFTAVWLTDEPFGGAEILGALLIIGAVAAEMATKPPR</sequence>
<proteinExistence type="predicted"/>
<gene>
    <name evidence="3" type="ORF">MNBD_ALPHA04-591</name>
</gene>
<feature type="transmembrane region" description="Helical" evidence="1">
    <location>
        <begin position="38"/>
        <end position="58"/>
    </location>
</feature>
<dbReference type="PANTHER" id="PTHR22911">
    <property type="entry name" value="ACYL-MALONYL CONDENSING ENZYME-RELATED"/>
    <property type="match status" value="1"/>
</dbReference>